<accession>A0ACB9QU38</accession>
<organism evidence="1 2">
    <name type="scientific">Melastoma candidum</name>
    <dbReference type="NCBI Taxonomy" id="119954"/>
    <lineage>
        <taxon>Eukaryota</taxon>
        <taxon>Viridiplantae</taxon>
        <taxon>Streptophyta</taxon>
        <taxon>Embryophyta</taxon>
        <taxon>Tracheophyta</taxon>
        <taxon>Spermatophyta</taxon>
        <taxon>Magnoliopsida</taxon>
        <taxon>eudicotyledons</taxon>
        <taxon>Gunneridae</taxon>
        <taxon>Pentapetalae</taxon>
        <taxon>rosids</taxon>
        <taxon>malvids</taxon>
        <taxon>Myrtales</taxon>
        <taxon>Melastomataceae</taxon>
        <taxon>Melastomatoideae</taxon>
        <taxon>Melastomateae</taxon>
        <taxon>Melastoma</taxon>
    </lineage>
</organism>
<dbReference type="Proteomes" id="UP001057402">
    <property type="component" value="Chromosome 5"/>
</dbReference>
<comment type="caution">
    <text evidence="1">The sequence shown here is derived from an EMBL/GenBank/DDBJ whole genome shotgun (WGS) entry which is preliminary data.</text>
</comment>
<reference evidence="2" key="1">
    <citation type="journal article" date="2023" name="Front. Plant Sci.">
        <title>Chromosomal-level genome assembly of Melastoma candidum provides insights into trichome evolution.</title>
        <authorList>
            <person name="Zhong Y."/>
            <person name="Wu W."/>
            <person name="Sun C."/>
            <person name="Zou P."/>
            <person name="Liu Y."/>
            <person name="Dai S."/>
            <person name="Zhou R."/>
        </authorList>
    </citation>
    <scope>NUCLEOTIDE SEQUENCE [LARGE SCALE GENOMIC DNA]</scope>
</reference>
<sequence length="117" mass="13236">MHPTPPATPPPSNRPHDTIRLPLLHLYGSERRPTSSVVIHGAAKSKLYPTSTRSGARNPRTWPKSHRAQANDYFPWHPLHEESCGSKGHKPPFHLQWVFAYSHLVNHGSSKSHINFL</sequence>
<evidence type="ECO:0000313" key="2">
    <source>
        <dbReference type="Proteomes" id="UP001057402"/>
    </source>
</evidence>
<keyword evidence="2" id="KW-1185">Reference proteome</keyword>
<name>A0ACB9QU38_9MYRT</name>
<evidence type="ECO:0000313" key="1">
    <source>
        <dbReference type="EMBL" id="KAI4370441.1"/>
    </source>
</evidence>
<protein>
    <submittedName>
        <fullName evidence="1">Uncharacterized protein</fullName>
    </submittedName>
</protein>
<dbReference type="EMBL" id="CM042884">
    <property type="protein sequence ID" value="KAI4370441.1"/>
    <property type="molecule type" value="Genomic_DNA"/>
</dbReference>
<proteinExistence type="predicted"/>
<gene>
    <name evidence="1" type="ORF">MLD38_018795</name>
</gene>